<dbReference type="InterPro" id="IPR041224">
    <property type="entry name" value="BPA_C"/>
</dbReference>
<dbReference type="EMBL" id="JABBHF010000013">
    <property type="protein sequence ID" value="NMH89577.1"/>
    <property type="molecule type" value="Genomic_DNA"/>
</dbReference>
<evidence type="ECO:0000259" key="4">
    <source>
        <dbReference type="Pfam" id="PF18962"/>
    </source>
</evidence>
<dbReference type="InterPro" id="IPR026444">
    <property type="entry name" value="Secre_tail"/>
</dbReference>
<evidence type="ECO:0000259" key="2">
    <source>
        <dbReference type="Pfam" id="PF18040"/>
    </source>
</evidence>
<dbReference type="Gene3D" id="2.60.120.1200">
    <property type="match status" value="1"/>
</dbReference>
<dbReference type="CDD" id="cd21510">
    <property type="entry name" value="agarase_cat"/>
    <property type="match status" value="1"/>
</dbReference>
<gene>
    <name evidence="5" type="ORF">HHX25_18870</name>
</gene>
<sequence length="700" mass="78489">MKTIMLFLIVSLLNFSTLISQVIDVSIHFDHKQMVGGVDTFERSKFITLHSANYEQLSIGQQALMDYLINDLEVYYGRETGAITGFGNQYPNYSNALNSWKNSYINNTTAHTYEDSQDLVVAGQYNLYDVFVSNASNDYALAGKNYGAFISDYLSDATGTGGVNGMPRPGFIELLNEPLWEQIDKYRLWLGGGPSQSEEIDILNEIFLFHKEAAKEIHSQFPEIKVGGFAEAFPDPELNNFFNWDTRWKTFIDNSGADMDFYSFHIYDLHCLGSDQKYRKGGNLEALMDLISHYNHLALGEEKPFLITEYGGRAHCHEGSGTRTQIHDWLFTSSINSLMMQFMDRTDMIEKAIPFMMAVWTPEWNIFRLDLPNKDVFSDYIKFFELWEGVNGTRLVTETSDLDLQVDAYTHGNKTYLILNNIDDNDVTVGIDELGILETNITGVTSRHFHYDNSEFKLDTANYNSLPGNLTVGGLGTMILVYTTTSAPEIEFTSVETRNYATAYKKGIQANTPISFNINNLVLGTNGSAILRLGLGRAHNLSLQPTVTMNGSTLTVPSDFRGDVQTDKGSFFGMLELEVPYNVLEENNIVNIEFPDSGGYVTSAMLRLFNLEAGSLSTEEVTNSPFDSVKIYPNPSTNQIIIDSKDLNGVKYEIYSLQGKIITKGALKGGSINLSSFNGGVYILKLRKDNHVSIKRVVKL</sequence>
<keyword evidence="6" id="KW-1185">Reference proteome</keyword>
<dbReference type="NCBIfam" id="TIGR04183">
    <property type="entry name" value="Por_Secre_tail"/>
    <property type="match status" value="1"/>
</dbReference>
<dbReference type="Gene3D" id="3.20.20.80">
    <property type="entry name" value="Glycosidases"/>
    <property type="match status" value="1"/>
</dbReference>
<dbReference type="Pfam" id="PF18040">
    <property type="entry name" value="BPA_C"/>
    <property type="match status" value="1"/>
</dbReference>
<protein>
    <submittedName>
        <fullName evidence="5">T9SS type A sorting domain-containing protein</fullName>
    </submittedName>
</protein>
<feature type="domain" description="Beta-porphyranase A C-terminal" evidence="2">
    <location>
        <begin position="516"/>
        <end position="608"/>
    </location>
</feature>
<dbReference type="InterPro" id="IPR017853">
    <property type="entry name" value="GH"/>
</dbReference>
<feature type="domain" description="Porphyranase beta-sandwich" evidence="3">
    <location>
        <begin position="403"/>
        <end position="506"/>
    </location>
</feature>
<keyword evidence="1" id="KW-0732">Signal</keyword>
<dbReference type="SUPFAM" id="SSF51445">
    <property type="entry name" value="(Trans)glycosidases"/>
    <property type="match status" value="1"/>
</dbReference>
<accession>A0ABX1S126</accession>
<dbReference type="InterPro" id="IPR040527">
    <property type="entry name" value="Beta-sand_Porphyrn"/>
</dbReference>
<organism evidence="5 6">
    <name type="scientific">Flavivirga algicola</name>
    <dbReference type="NCBI Taxonomy" id="2729136"/>
    <lineage>
        <taxon>Bacteria</taxon>
        <taxon>Pseudomonadati</taxon>
        <taxon>Bacteroidota</taxon>
        <taxon>Flavobacteriia</taxon>
        <taxon>Flavobacteriales</taxon>
        <taxon>Flavobacteriaceae</taxon>
        <taxon>Flavivirga</taxon>
    </lineage>
</organism>
<evidence type="ECO:0000259" key="3">
    <source>
        <dbReference type="Pfam" id="PF18206"/>
    </source>
</evidence>
<name>A0ABX1S126_9FLAO</name>
<dbReference type="Pfam" id="PF18962">
    <property type="entry name" value="Por_Secre_tail"/>
    <property type="match status" value="1"/>
</dbReference>
<feature type="domain" description="Secretion system C-terminal sorting" evidence="4">
    <location>
        <begin position="631"/>
        <end position="698"/>
    </location>
</feature>
<evidence type="ECO:0000313" key="6">
    <source>
        <dbReference type="Proteomes" id="UP000746690"/>
    </source>
</evidence>
<comment type="caution">
    <text evidence="5">The sequence shown here is derived from an EMBL/GenBank/DDBJ whole genome shotgun (WGS) entry which is preliminary data.</text>
</comment>
<reference evidence="5 6" key="1">
    <citation type="submission" date="2020-04" db="EMBL/GenBank/DDBJ databases">
        <title>A Flavivirga sp. nov.</title>
        <authorList>
            <person name="Sun X."/>
        </authorList>
    </citation>
    <scope>NUCLEOTIDE SEQUENCE [LARGE SCALE GENOMIC DNA]</scope>
    <source>
        <strain evidence="5 6">Y03</strain>
    </source>
</reference>
<evidence type="ECO:0000313" key="5">
    <source>
        <dbReference type="EMBL" id="NMH89577.1"/>
    </source>
</evidence>
<dbReference type="Pfam" id="PF18206">
    <property type="entry name" value="Porphyrn_cat_1"/>
    <property type="match status" value="1"/>
</dbReference>
<dbReference type="RefSeq" id="WP_169676678.1">
    <property type="nucleotide sequence ID" value="NZ_JABBHF010000013.1"/>
</dbReference>
<proteinExistence type="predicted"/>
<evidence type="ECO:0000256" key="1">
    <source>
        <dbReference type="ARBA" id="ARBA00022729"/>
    </source>
</evidence>
<dbReference type="Proteomes" id="UP000746690">
    <property type="component" value="Unassembled WGS sequence"/>
</dbReference>